<feature type="domain" description="Micro-fibrillar-associated protein 1 C-terminal" evidence="2">
    <location>
        <begin position="328"/>
        <end position="573"/>
    </location>
</feature>
<evidence type="ECO:0000259" key="2">
    <source>
        <dbReference type="Pfam" id="PF06991"/>
    </source>
</evidence>
<dbReference type="InterPro" id="IPR009730">
    <property type="entry name" value="MFAP1_C"/>
</dbReference>
<reference evidence="3" key="1">
    <citation type="submission" date="2021-01" db="EMBL/GenBank/DDBJ databases">
        <authorList>
            <person name="Corre E."/>
            <person name="Pelletier E."/>
            <person name="Niang G."/>
            <person name="Scheremetjew M."/>
            <person name="Finn R."/>
            <person name="Kale V."/>
            <person name="Holt S."/>
            <person name="Cochrane G."/>
            <person name="Meng A."/>
            <person name="Brown T."/>
            <person name="Cohen L."/>
        </authorList>
    </citation>
    <scope>NUCLEOTIDE SEQUENCE</scope>
    <source>
        <strain evidence="3">308</strain>
    </source>
</reference>
<feature type="compositionally biased region" description="Polar residues" evidence="1">
    <location>
        <begin position="53"/>
        <end position="65"/>
    </location>
</feature>
<dbReference type="EMBL" id="HBFR01020939">
    <property type="protein sequence ID" value="CAD8887878.1"/>
    <property type="molecule type" value="Transcribed_RNA"/>
</dbReference>
<feature type="region of interest" description="Disordered" evidence="1">
    <location>
        <begin position="299"/>
        <end position="368"/>
    </location>
</feature>
<dbReference type="Pfam" id="PF06991">
    <property type="entry name" value="MFAP1"/>
    <property type="match status" value="1"/>
</dbReference>
<gene>
    <name evidence="3" type="ORF">CHYS00102_LOCUS15076</name>
</gene>
<feature type="region of interest" description="Disordered" evidence="1">
    <location>
        <begin position="43"/>
        <end position="267"/>
    </location>
</feature>
<dbReference type="AlphaFoldDB" id="A0A7S1BIU9"/>
<feature type="compositionally biased region" description="Basic and acidic residues" evidence="1">
    <location>
        <begin position="186"/>
        <end position="201"/>
    </location>
</feature>
<feature type="compositionally biased region" description="Low complexity" evidence="1">
    <location>
        <begin position="308"/>
        <end position="327"/>
    </location>
</feature>
<name>A0A7S1BIU9_9STRA</name>
<feature type="compositionally biased region" description="Low complexity" evidence="1">
    <location>
        <begin position="143"/>
        <end position="153"/>
    </location>
</feature>
<organism evidence="3">
    <name type="scientific">Corethron hystrix</name>
    <dbReference type="NCBI Taxonomy" id="216773"/>
    <lineage>
        <taxon>Eukaryota</taxon>
        <taxon>Sar</taxon>
        <taxon>Stramenopiles</taxon>
        <taxon>Ochrophyta</taxon>
        <taxon>Bacillariophyta</taxon>
        <taxon>Coscinodiscophyceae</taxon>
        <taxon>Corethrophycidae</taxon>
        <taxon>Corethrales</taxon>
        <taxon>Corethraceae</taxon>
        <taxon>Corethron</taxon>
    </lineage>
</organism>
<feature type="compositionally biased region" description="Low complexity" evidence="1">
    <location>
        <begin position="170"/>
        <end position="180"/>
    </location>
</feature>
<feature type="compositionally biased region" description="Low complexity" evidence="1">
    <location>
        <begin position="233"/>
        <end position="246"/>
    </location>
</feature>
<dbReference type="InterPro" id="IPR033194">
    <property type="entry name" value="MFAP1"/>
</dbReference>
<sequence>MPPPLQSATFSRSDLESLLPTSAGDLHSLRHTADDTELGAEEAAARLKHKAPPSSSFASRTNRATTGGGAVRHRAKKEEEDGGELEEYYCSEENSDEDGGLLALRRKRVETKNLRASREKPLDTTSGVSRIVREAGESESDIESVSSSSSNNGSEDDLAERRARARTRAEAGAGVTAAAVFPVTSRNDEGKNFSANEDKDSSNTSIGSTGRKIIERKRQRTEAIVVRRRRRGSSSSSSSSSSSGSSTGNKKTTRRMHSKKLNREVVVRRTELALQSKGARDNSVTILCELAPKTAALSEVDAKGGGASSSSTDSFSSSGSSSSSSSSSDDDDSPPLPSSRPLFVPRSQRGSAPKLAGPNTKDLDHYSKKKSEYLERRAIESRAMVAEIVSRSEHIATGAEGSMSALEGEEVGLPPSSSDDDEDEKADHSDCKWGLVVVKDSEQNRLWKLREVIRILTEHDELAEAAFEAAERERRRNLTDAEVLAEDTANERWVKKVVGMKANFMQRYFHRGAYYMDEDTLKDENDVRNRTDYRAPTGDDKLNKKALPKVMQVKKFGFAGYSTKYKGLAKEDTTDKSQQYLPWLKVGESCGSSIEISRGGQHDIHYDDKYRHDDNHQFKQDRGKYKGERRKGDSVFGNG</sequence>
<feature type="region of interest" description="Disordered" evidence="1">
    <location>
        <begin position="400"/>
        <end position="427"/>
    </location>
</feature>
<feature type="region of interest" description="Disordered" evidence="1">
    <location>
        <begin position="605"/>
        <end position="639"/>
    </location>
</feature>
<dbReference type="PANTHER" id="PTHR15327">
    <property type="entry name" value="MICROFIBRIL-ASSOCIATED PROTEIN"/>
    <property type="match status" value="1"/>
</dbReference>
<feature type="compositionally biased region" description="Basic and acidic residues" evidence="1">
    <location>
        <begin position="605"/>
        <end position="633"/>
    </location>
</feature>
<feature type="compositionally biased region" description="Acidic residues" evidence="1">
    <location>
        <begin position="80"/>
        <end position="99"/>
    </location>
</feature>
<feature type="compositionally biased region" description="Basic residues" evidence="1">
    <location>
        <begin position="251"/>
        <end position="260"/>
    </location>
</feature>
<accession>A0A7S1BIU9</accession>
<protein>
    <recommendedName>
        <fullName evidence="2">Micro-fibrillar-associated protein 1 C-terminal domain-containing protein</fullName>
    </recommendedName>
</protein>
<proteinExistence type="predicted"/>
<evidence type="ECO:0000313" key="3">
    <source>
        <dbReference type="EMBL" id="CAD8887878.1"/>
    </source>
</evidence>
<feature type="compositionally biased region" description="Basic and acidic residues" evidence="1">
    <location>
        <begin position="110"/>
        <end position="122"/>
    </location>
</feature>
<evidence type="ECO:0000256" key="1">
    <source>
        <dbReference type="SAM" id="MobiDB-lite"/>
    </source>
</evidence>